<dbReference type="EMBL" id="JAGTXB010000014">
    <property type="protein sequence ID" value="MBS0030410.1"/>
    <property type="molecule type" value="Genomic_DNA"/>
</dbReference>
<proteinExistence type="predicted"/>
<evidence type="ECO:0000313" key="2">
    <source>
        <dbReference type="EMBL" id="MBS0030410.1"/>
    </source>
</evidence>
<accession>A0ABS5J5C1</accession>
<dbReference type="PROSITE" id="PS51257">
    <property type="entry name" value="PROKAR_LIPOPROTEIN"/>
    <property type="match status" value="1"/>
</dbReference>
<keyword evidence="3" id="KW-1185">Reference proteome</keyword>
<name>A0ABS5J5C1_9BACT</name>
<feature type="signal peptide" evidence="1">
    <location>
        <begin position="1"/>
        <end position="24"/>
    </location>
</feature>
<keyword evidence="1" id="KW-0732">Signal</keyword>
<protein>
    <submittedName>
        <fullName evidence="2">Uncharacterized protein</fullName>
    </submittedName>
</protein>
<dbReference type="PANTHER" id="PTHR41339">
    <property type="entry name" value="LIPL48"/>
    <property type="match status" value="1"/>
</dbReference>
<evidence type="ECO:0000256" key="1">
    <source>
        <dbReference type="SAM" id="SignalP"/>
    </source>
</evidence>
<gene>
    <name evidence="2" type="ORF">KE626_23995</name>
</gene>
<dbReference type="RefSeq" id="WP_211975550.1">
    <property type="nucleotide sequence ID" value="NZ_CBFHAM010000008.1"/>
</dbReference>
<comment type="caution">
    <text evidence="2">The sequence shown here is derived from an EMBL/GenBank/DDBJ whole genome shotgun (WGS) entry which is preliminary data.</text>
</comment>
<dbReference type="Proteomes" id="UP000676386">
    <property type="component" value="Unassembled WGS sequence"/>
</dbReference>
<organism evidence="2 3">
    <name type="scientific">Chitinophaga hostae</name>
    <dbReference type="NCBI Taxonomy" id="2831022"/>
    <lineage>
        <taxon>Bacteria</taxon>
        <taxon>Pseudomonadati</taxon>
        <taxon>Bacteroidota</taxon>
        <taxon>Chitinophagia</taxon>
        <taxon>Chitinophagales</taxon>
        <taxon>Chitinophagaceae</taxon>
        <taxon>Chitinophaga</taxon>
    </lineage>
</organism>
<sequence length="489" mass="51625">MKRKPLIFLALPVAALGMMLISSCKKDLQRTDDRPLNAGVLATGCLDATVDSTITGVINTNLSLSNTKRYKLSGIVYVTAGHTLTIQHGTRILGLAGTSTTPGGGLVITRGARINAVGQADCPIVFTSYRYNDNTVSDSAKSGDWAGVIILGRAPINNPSSGDSARIEGIPNGFPASPYYGGTNDADSSGILKYVRIEYAGYELAVDNEINGLTLGGVGSKTVIDYVAVTESKDDAFEWFGGSVNATHLISINALDDMFDTDNGYNGSITNALGLADPQRADKSQSNGFESDNRADGAVTTRITHPKYKFVTIVGVQTAAAALDSTKGPSGTGRYGRGAQLRRNAEFEITNSIFMGYNFGVSIDTALGSTGPKYRAGTSFIKSSFAHGFGPTPFVLNTTPFVAESNGLPNKGVRFDNAKTWFYTMALAASPANVGIKNANPNASLWLVSPFNRTAVTNFQSSGAASGSGSQINTWALGTTPNKWIQVRW</sequence>
<feature type="chain" id="PRO_5047133320" evidence="1">
    <location>
        <begin position="25"/>
        <end position="489"/>
    </location>
</feature>
<evidence type="ECO:0000313" key="3">
    <source>
        <dbReference type="Proteomes" id="UP000676386"/>
    </source>
</evidence>
<dbReference type="PANTHER" id="PTHR41339:SF1">
    <property type="entry name" value="SECRETED PROTEIN"/>
    <property type="match status" value="1"/>
</dbReference>
<reference evidence="2 3" key="1">
    <citation type="submission" date="2021-04" db="EMBL/GenBank/DDBJ databases">
        <title>Chitinophaga sp. nov., isolated from the rhizosphere soil.</title>
        <authorList>
            <person name="He S."/>
        </authorList>
    </citation>
    <scope>NUCLEOTIDE SEQUENCE [LARGE SCALE GENOMIC DNA]</scope>
    <source>
        <strain evidence="2 3">2R12</strain>
    </source>
</reference>